<dbReference type="STRING" id="1141662.OOA_06081"/>
<dbReference type="SUPFAM" id="SSF55729">
    <property type="entry name" value="Acyl-CoA N-acyltransferases (Nat)"/>
    <property type="match status" value="1"/>
</dbReference>
<dbReference type="Pfam" id="PF00583">
    <property type="entry name" value="Acetyltransf_1"/>
    <property type="match status" value="1"/>
</dbReference>
<dbReference type="EMBL" id="AKKL01000016">
    <property type="protein sequence ID" value="EKT63022.1"/>
    <property type="molecule type" value="Genomic_DNA"/>
</dbReference>
<dbReference type="eggNOG" id="COG0456">
    <property type="taxonomic scope" value="Bacteria"/>
</dbReference>
<sequence>MKTNEIGFYTLEHHFWSNICKDAIEIDSATFAYFSELPIPAFSFIYLKAGASIAHFEQANTLFSQQNKPYILVIHEDELEQFTPLISTKQYESDGETTAMVLIQAEMTHHTDYILPEGYKITLCNDQLEDWAAPLITAFGEETNDDNSDDKAVVDEYMRYHQRALDRNTQLQHYVLFNGNKPVSTLTLTVNGNMARLDDIGTDTQYQRKGLATLLIKHALKECMNNGIECCYLEASSDGLSIYKKLGFTALFNYHSFIVE</sequence>
<dbReference type="GO" id="GO:0016747">
    <property type="term" value="F:acyltransferase activity, transferring groups other than amino-acyl groups"/>
    <property type="evidence" value="ECO:0007669"/>
    <property type="project" value="InterPro"/>
</dbReference>
<dbReference type="InterPro" id="IPR016181">
    <property type="entry name" value="Acyl_CoA_acyltransferase"/>
</dbReference>
<evidence type="ECO:0000259" key="1">
    <source>
        <dbReference type="PROSITE" id="PS51186"/>
    </source>
</evidence>
<accession>K8X065</accession>
<evidence type="ECO:0000313" key="3">
    <source>
        <dbReference type="Proteomes" id="UP000009336"/>
    </source>
</evidence>
<dbReference type="AlphaFoldDB" id="K8X065"/>
<evidence type="ECO:0000313" key="2">
    <source>
        <dbReference type="EMBL" id="EKT63022.1"/>
    </source>
</evidence>
<dbReference type="PROSITE" id="PS51186">
    <property type="entry name" value="GNAT"/>
    <property type="match status" value="1"/>
</dbReference>
<comment type="caution">
    <text evidence="2">The sequence shown here is derived from an EMBL/GenBank/DDBJ whole genome shotgun (WGS) entry which is preliminary data.</text>
</comment>
<protein>
    <submittedName>
        <fullName evidence="2">Acetyltransferase</fullName>
    </submittedName>
</protein>
<organism evidence="2 3">
    <name type="scientific">Providencia burhodogranariea DSM 19968</name>
    <dbReference type="NCBI Taxonomy" id="1141662"/>
    <lineage>
        <taxon>Bacteria</taxon>
        <taxon>Pseudomonadati</taxon>
        <taxon>Pseudomonadota</taxon>
        <taxon>Gammaproteobacteria</taxon>
        <taxon>Enterobacterales</taxon>
        <taxon>Morganellaceae</taxon>
        <taxon>Providencia</taxon>
    </lineage>
</organism>
<dbReference type="InterPro" id="IPR000182">
    <property type="entry name" value="GNAT_dom"/>
</dbReference>
<keyword evidence="2" id="KW-0808">Transferase</keyword>
<gene>
    <name evidence="2" type="ORF">OOA_06081</name>
</gene>
<feature type="domain" description="N-acetyltransferase" evidence="1">
    <location>
        <begin position="119"/>
        <end position="260"/>
    </location>
</feature>
<dbReference type="Proteomes" id="UP000009336">
    <property type="component" value="Unassembled WGS sequence"/>
</dbReference>
<dbReference type="InterPro" id="IPR052523">
    <property type="entry name" value="Trichothecene_AcTrans"/>
</dbReference>
<dbReference type="PANTHER" id="PTHR42791">
    <property type="entry name" value="GNAT FAMILY ACETYLTRANSFERASE"/>
    <property type="match status" value="1"/>
</dbReference>
<keyword evidence="3" id="KW-1185">Reference proteome</keyword>
<dbReference type="PATRIC" id="fig|1141662.3.peg.1233"/>
<dbReference type="PANTHER" id="PTHR42791:SF1">
    <property type="entry name" value="N-ACETYLTRANSFERASE DOMAIN-CONTAINING PROTEIN"/>
    <property type="match status" value="1"/>
</dbReference>
<dbReference type="HOGENOM" id="CLU_093873_0_0_6"/>
<dbReference type="CDD" id="cd04301">
    <property type="entry name" value="NAT_SF"/>
    <property type="match status" value="1"/>
</dbReference>
<dbReference type="OrthoDB" id="5637934at2"/>
<name>K8X065_9GAMM</name>
<dbReference type="RefSeq" id="WP_008911248.1">
    <property type="nucleotide sequence ID" value="NZ_KB233222.1"/>
</dbReference>
<dbReference type="Gene3D" id="3.40.630.30">
    <property type="match status" value="1"/>
</dbReference>
<reference evidence="2 3" key="1">
    <citation type="journal article" date="2012" name="BMC Genomics">
        <title>Comparative genomics of bacteria in the genus Providencia isolated from wild Drosophila melanogaster.</title>
        <authorList>
            <person name="Galac M.R."/>
            <person name="Lazzaro B.P."/>
        </authorList>
    </citation>
    <scope>NUCLEOTIDE SEQUENCE [LARGE SCALE GENOMIC DNA]</scope>
    <source>
        <strain evidence="2 3">DSM 19968</strain>
    </source>
</reference>
<proteinExistence type="predicted"/>